<sequence length="160" mass="17947">MQLRPIYEHHILSEGDLWPTIRSEVIKLLNQRNIQHSSVDLVRFSWAKEDNKNEDDEKNDDDEDDGGDGNVSDIEDSDIKLSPYGTVVTTPITIRERVLPDTLTGEVAFKSSNDILDLLKEHGISDVDVAYRESVAKSSSGPELFTSVSDLDPRRPLSIP</sequence>
<keyword evidence="3" id="KW-1185">Reference proteome</keyword>
<feature type="compositionally biased region" description="Polar residues" evidence="1">
    <location>
        <begin position="136"/>
        <end position="149"/>
    </location>
</feature>
<accession>W4KJA7</accession>
<dbReference type="EMBL" id="KI925455">
    <property type="protein sequence ID" value="ETW85937.1"/>
    <property type="molecule type" value="Genomic_DNA"/>
</dbReference>
<name>W4KJA7_HETIT</name>
<gene>
    <name evidence="2" type="ORF">HETIRDRAFT_311461</name>
</gene>
<evidence type="ECO:0000256" key="1">
    <source>
        <dbReference type="SAM" id="MobiDB-lite"/>
    </source>
</evidence>
<feature type="region of interest" description="Disordered" evidence="1">
    <location>
        <begin position="135"/>
        <end position="160"/>
    </location>
</feature>
<proteinExistence type="predicted"/>
<dbReference type="Proteomes" id="UP000030671">
    <property type="component" value="Unassembled WGS sequence"/>
</dbReference>
<evidence type="ECO:0000313" key="2">
    <source>
        <dbReference type="EMBL" id="ETW85937.1"/>
    </source>
</evidence>
<dbReference type="KEGG" id="hir:HETIRDRAFT_311461"/>
<feature type="compositionally biased region" description="Acidic residues" evidence="1">
    <location>
        <begin position="52"/>
        <end position="67"/>
    </location>
</feature>
<dbReference type="OrthoDB" id="5424209at2759"/>
<dbReference type="InParanoid" id="W4KJA7"/>
<feature type="region of interest" description="Disordered" evidence="1">
    <location>
        <begin position="51"/>
        <end position="77"/>
    </location>
</feature>
<protein>
    <submittedName>
        <fullName evidence="2">Uncharacterized protein</fullName>
    </submittedName>
</protein>
<dbReference type="GeneID" id="20669873"/>
<reference evidence="2 3" key="1">
    <citation type="journal article" date="2012" name="New Phytol.">
        <title>Insight into trade-off between wood decay and parasitism from the genome of a fungal forest pathogen.</title>
        <authorList>
            <person name="Olson A."/>
            <person name="Aerts A."/>
            <person name="Asiegbu F."/>
            <person name="Belbahri L."/>
            <person name="Bouzid O."/>
            <person name="Broberg A."/>
            <person name="Canback B."/>
            <person name="Coutinho P.M."/>
            <person name="Cullen D."/>
            <person name="Dalman K."/>
            <person name="Deflorio G."/>
            <person name="van Diepen L.T."/>
            <person name="Dunand C."/>
            <person name="Duplessis S."/>
            <person name="Durling M."/>
            <person name="Gonthier P."/>
            <person name="Grimwood J."/>
            <person name="Fossdal C.G."/>
            <person name="Hansson D."/>
            <person name="Henrissat B."/>
            <person name="Hietala A."/>
            <person name="Himmelstrand K."/>
            <person name="Hoffmeister D."/>
            <person name="Hogberg N."/>
            <person name="James T.Y."/>
            <person name="Karlsson M."/>
            <person name="Kohler A."/>
            <person name="Kues U."/>
            <person name="Lee Y.H."/>
            <person name="Lin Y.C."/>
            <person name="Lind M."/>
            <person name="Lindquist E."/>
            <person name="Lombard V."/>
            <person name="Lucas S."/>
            <person name="Lunden K."/>
            <person name="Morin E."/>
            <person name="Murat C."/>
            <person name="Park J."/>
            <person name="Raffaello T."/>
            <person name="Rouze P."/>
            <person name="Salamov A."/>
            <person name="Schmutz J."/>
            <person name="Solheim H."/>
            <person name="Stahlberg J."/>
            <person name="Velez H."/>
            <person name="de Vries R.P."/>
            <person name="Wiebenga A."/>
            <person name="Woodward S."/>
            <person name="Yakovlev I."/>
            <person name="Garbelotto M."/>
            <person name="Martin F."/>
            <person name="Grigoriev I.V."/>
            <person name="Stenlid J."/>
        </authorList>
    </citation>
    <scope>NUCLEOTIDE SEQUENCE [LARGE SCALE GENOMIC DNA]</scope>
    <source>
        <strain evidence="2 3">TC 32-1</strain>
    </source>
</reference>
<organism evidence="2 3">
    <name type="scientific">Heterobasidion irregulare (strain TC 32-1)</name>
    <dbReference type="NCBI Taxonomy" id="747525"/>
    <lineage>
        <taxon>Eukaryota</taxon>
        <taxon>Fungi</taxon>
        <taxon>Dikarya</taxon>
        <taxon>Basidiomycota</taxon>
        <taxon>Agaricomycotina</taxon>
        <taxon>Agaricomycetes</taxon>
        <taxon>Russulales</taxon>
        <taxon>Bondarzewiaceae</taxon>
        <taxon>Heterobasidion</taxon>
        <taxon>Heterobasidion annosum species complex</taxon>
    </lineage>
</organism>
<dbReference type="AlphaFoldDB" id="W4KJA7"/>
<dbReference type="RefSeq" id="XP_009542738.1">
    <property type="nucleotide sequence ID" value="XM_009544443.1"/>
</dbReference>
<dbReference type="HOGENOM" id="CLU_1652362_0_0_1"/>
<evidence type="ECO:0000313" key="3">
    <source>
        <dbReference type="Proteomes" id="UP000030671"/>
    </source>
</evidence>
<feature type="compositionally biased region" description="Basic and acidic residues" evidence="1">
    <location>
        <begin position="151"/>
        <end position="160"/>
    </location>
</feature>